<organism evidence="9 10">
    <name type="scientific">Tepidamorphus gemmatus</name>
    <dbReference type="NCBI Taxonomy" id="747076"/>
    <lineage>
        <taxon>Bacteria</taxon>
        <taxon>Pseudomonadati</taxon>
        <taxon>Pseudomonadota</taxon>
        <taxon>Alphaproteobacteria</taxon>
        <taxon>Hyphomicrobiales</taxon>
        <taxon>Tepidamorphaceae</taxon>
        <taxon>Tepidamorphus</taxon>
    </lineage>
</organism>
<dbReference type="GO" id="GO:0022857">
    <property type="term" value="F:transmembrane transporter activity"/>
    <property type="evidence" value="ECO:0007669"/>
    <property type="project" value="UniProtKB-UniRule"/>
</dbReference>
<evidence type="ECO:0000256" key="7">
    <source>
        <dbReference type="RuleBase" id="RU369079"/>
    </source>
</evidence>
<feature type="transmembrane region" description="Helical" evidence="7">
    <location>
        <begin position="241"/>
        <end position="257"/>
    </location>
</feature>
<evidence type="ECO:0000256" key="2">
    <source>
        <dbReference type="ARBA" id="ARBA00022475"/>
    </source>
</evidence>
<comment type="subcellular location">
    <subcellularLocation>
        <location evidence="1 7">Cell inner membrane</location>
        <topology evidence="1 7">Multi-pass membrane protein</topology>
    </subcellularLocation>
</comment>
<name>A0A4V2UZ99_9HYPH</name>
<dbReference type="PANTHER" id="PTHR33362:SF3">
    <property type="entry name" value="SIALIC ACID TRAP TRANSPORTER PERMEASE PROTEIN SIAT"/>
    <property type="match status" value="1"/>
</dbReference>
<dbReference type="RefSeq" id="WP_132806410.1">
    <property type="nucleotide sequence ID" value="NZ_SMAK01000005.1"/>
</dbReference>
<dbReference type="AlphaFoldDB" id="A0A4V2UZ99"/>
<evidence type="ECO:0000256" key="6">
    <source>
        <dbReference type="ARBA" id="ARBA00023136"/>
    </source>
</evidence>
<comment type="caution">
    <text evidence="9">The sequence shown here is derived from an EMBL/GenBank/DDBJ whole genome shotgun (WGS) entry which is preliminary data.</text>
</comment>
<feature type="transmembrane region" description="Helical" evidence="7">
    <location>
        <begin position="170"/>
        <end position="193"/>
    </location>
</feature>
<feature type="transmembrane region" description="Helical" evidence="7">
    <location>
        <begin position="400"/>
        <end position="421"/>
    </location>
</feature>
<keyword evidence="5 7" id="KW-1133">Transmembrane helix</keyword>
<feature type="transmembrane region" description="Helical" evidence="7">
    <location>
        <begin position="314"/>
        <end position="344"/>
    </location>
</feature>
<evidence type="ECO:0000259" key="8">
    <source>
        <dbReference type="Pfam" id="PF06808"/>
    </source>
</evidence>
<evidence type="ECO:0000256" key="3">
    <source>
        <dbReference type="ARBA" id="ARBA00022519"/>
    </source>
</evidence>
<dbReference type="PANTHER" id="PTHR33362">
    <property type="entry name" value="SIALIC ACID TRAP TRANSPORTER PERMEASE PROTEIN SIAT-RELATED"/>
    <property type="match status" value="1"/>
</dbReference>
<feature type="transmembrane region" description="Helical" evidence="7">
    <location>
        <begin position="214"/>
        <end position="235"/>
    </location>
</feature>
<accession>A0A4V2UZ99</accession>
<evidence type="ECO:0000313" key="9">
    <source>
        <dbReference type="EMBL" id="TCT10548.1"/>
    </source>
</evidence>
<dbReference type="GO" id="GO:0005886">
    <property type="term" value="C:plasma membrane"/>
    <property type="evidence" value="ECO:0007669"/>
    <property type="project" value="UniProtKB-SubCell"/>
</dbReference>
<dbReference type="PIRSF" id="PIRSF006066">
    <property type="entry name" value="HI0050"/>
    <property type="match status" value="1"/>
</dbReference>
<evidence type="ECO:0000256" key="4">
    <source>
        <dbReference type="ARBA" id="ARBA00022692"/>
    </source>
</evidence>
<dbReference type="EMBL" id="SMAK01000005">
    <property type="protein sequence ID" value="TCT10548.1"/>
    <property type="molecule type" value="Genomic_DNA"/>
</dbReference>
<feature type="transmembrane region" description="Helical" evidence="7">
    <location>
        <begin position="356"/>
        <end position="380"/>
    </location>
</feature>
<dbReference type="InterPro" id="IPR010656">
    <property type="entry name" value="DctM"/>
</dbReference>
<proteinExistence type="inferred from homology"/>
<comment type="subunit">
    <text evidence="7">The complex comprises the extracytoplasmic solute receptor protein and the two transmembrane proteins.</text>
</comment>
<keyword evidence="7" id="KW-0813">Transport</keyword>
<keyword evidence="3 7" id="KW-0997">Cell inner membrane</keyword>
<feature type="transmembrane region" description="Helical" evidence="7">
    <location>
        <begin position="133"/>
        <end position="150"/>
    </location>
</feature>
<reference evidence="9 10" key="1">
    <citation type="submission" date="2019-03" db="EMBL/GenBank/DDBJ databases">
        <title>Genomic Encyclopedia of Type Strains, Phase IV (KMG-IV): sequencing the most valuable type-strain genomes for metagenomic binning, comparative biology and taxonomic classification.</title>
        <authorList>
            <person name="Goeker M."/>
        </authorList>
    </citation>
    <scope>NUCLEOTIDE SEQUENCE [LARGE SCALE GENOMIC DNA]</scope>
    <source>
        <strain evidence="9 10">DSM 19345</strain>
    </source>
</reference>
<keyword evidence="2" id="KW-1003">Cell membrane</keyword>
<evidence type="ECO:0000256" key="1">
    <source>
        <dbReference type="ARBA" id="ARBA00004429"/>
    </source>
</evidence>
<keyword evidence="6 7" id="KW-0472">Membrane</keyword>
<evidence type="ECO:0000256" key="5">
    <source>
        <dbReference type="ARBA" id="ARBA00022989"/>
    </source>
</evidence>
<protein>
    <recommendedName>
        <fullName evidence="7">TRAP transporter large permease protein</fullName>
    </recommendedName>
</protein>
<comment type="function">
    <text evidence="7">Part of the tripartite ATP-independent periplasmic (TRAP) transport system.</text>
</comment>
<evidence type="ECO:0000313" key="10">
    <source>
        <dbReference type="Proteomes" id="UP000295678"/>
    </source>
</evidence>
<feature type="transmembrane region" description="Helical" evidence="7">
    <location>
        <begin position="89"/>
        <end position="112"/>
    </location>
</feature>
<gene>
    <name evidence="9" type="ORF">EDC22_10546</name>
</gene>
<feature type="transmembrane region" description="Helical" evidence="7">
    <location>
        <begin position="277"/>
        <end position="294"/>
    </location>
</feature>
<dbReference type="Pfam" id="PF06808">
    <property type="entry name" value="DctM"/>
    <property type="match status" value="1"/>
</dbReference>
<dbReference type="Proteomes" id="UP000295678">
    <property type="component" value="Unassembled WGS sequence"/>
</dbReference>
<keyword evidence="10" id="KW-1185">Reference proteome</keyword>
<comment type="similarity">
    <text evidence="7">Belongs to the TRAP transporter large permease family.</text>
</comment>
<feature type="transmembrane region" description="Helical" evidence="7">
    <location>
        <begin position="6"/>
        <end position="35"/>
    </location>
</feature>
<keyword evidence="4 7" id="KW-0812">Transmembrane</keyword>
<sequence length="426" mass="45522">MDLGLVVILAFFVLFLLGFPVVFAILIPSVTYIWWQEIPLAVVGQRVLYALDSFPLVAVPVFILVGNLMNAAGITEKLFRFADVLVGRLYGGLAQVNIVASLIFSGVSGAALADVGGLGRIEIKAMKDRGFKLPFAAAVTGASAIVGPIFPPSIPLIIYASVTSVSALQLLVAGIVPALLCVAMLMGATAIVAMRFDLPRADRWPRPRELWTAFWPAFPALLAPVVLIGGMMSGSFTPTEASAVCVIYVLAVGIFYYRDMSWRFIREAAVNTVRGTAAILIIVAAAAMFGWILAVEQVPQAFSAWTSGIAGNPYLLLLIVNIIFFIAGMFIDSTTATLLLVPIIAPPLVAAGVDPIHLGIIIIFNLMIGTITPPFGLSLFLLSSMTGVPMMKLLRAMVPFYPALFATLALIVLLPGMVLWLPSMLR</sequence>
<dbReference type="OrthoDB" id="7374726at2"/>
<dbReference type="NCBIfam" id="TIGR00786">
    <property type="entry name" value="dctM"/>
    <property type="match status" value="1"/>
</dbReference>
<feature type="domain" description="TRAP C4-dicarboxylate transport system permease DctM subunit" evidence="8">
    <location>
        <begin position="9"/>
        <end position="417"/>
    </location>
</feature>
<dbReference type="InterPro" id="IPR004681">
    <property type="entry name" value="TRAP_DctM"/>
</dbReference>
<feature type="transmembrane region" description="Helical" evidence="7">
    <location>
        <begin position="47"/>
        <end position="69"/>
    </location>
</feature>